<evidence type="ECO:0000256" key="1">
    <source>
        <dbReference type="SAM" id="Coils"/>
    </source>
</evidence>
<reference evidence="3 4" key="1">
    <citation type="journal article" date="2018" name="BMC Genomics">
        <title>Genomic comparison of Trypanosoma conorhini and Trypanosoma rangeli to Trypanosoma cruzi strains of high and low virulence.</title>
        <authorList>
            <person name="Bradwell K.R."/>
            <person name="Koparde V.N."/>
            <person name="Matveyev A.V."/>
            <person name="Serrano M.G."/>
            <person name="Alves J.M."/>
            <person name="Parikh H."/>
            <person name="Huang B."/>
            <person name="Lee V."/>
            <person name="Espinosa-Alvarez O."/>
            <person name="Ortiz P.A."/>
            <person name="Costa-Martins A.G."/>
            <person name="Teixeira M.M."/>
            <person name="Buck G.A."/>
        </authorList>
    </citation>
    <scope>NUCLEOTIDE SEQUENCE [LARGE SCALE GENOMIC DNA]</scope>
    <source>
        <strain evidence="3 4">025E</strain>
    </source>
</reference>
<feature type="coiled-coil region" evidence="1">
    <location>
        <begin position="101"/>
        <end position="156"/>
    </location>
</feature>
<name>A0A3R7K008_9TRYP</name>
<feature type="region of interest" description="Disordered" evidence="2">
    <location>
        <begin position="60"/>
        <end position="96"/>
    </location>
</feature>
<evidence type="ECO:0000313" key="3">
    <source>
        <dbReference type="EMBL" id="RNE99548.1"/>
    </source>
</evidence>
<accession>A0A3R7K008</accession>
<keyword evidence="4" id="KW-1185">Reference proteome</keyword>
<evidence type="ECO:0000313" key="4">
    <source>
        <dbReference type="Proteomes" id="UP000284403"/>
    </source>
</evidence>
<sequence>MYSYSSGDALFDAQAERLFADIDKQLDRWNNKYGPRNLCAAPEKLQSVGRNTHADEAAACRNTNSKSLGRKQRSAASSPTHHGGSSNSSSRDESIPTSYLNEELKLEVSALVARVSLLEGQLQVAESERAVLRNRLDAAQQQMSELIEAHKSLQNECIAFRTQALSSPPRDAAQERARDETTHPSAGHSAHNRCGSSGTCSGPLTVASTELVSPHAVTTVLGPNFSGEASDAGLGATTALRKSSAQERKMALEQLARRLHVSLTP</sequence>
<gene>
    <name evidence="3" type="ORF">Tco025E_08987</name>
</gene>
<dbReference type="EMBL" id="MKKU01000948">
    <property type="protein sequence ID" value="RNE99548.1"/>
    <property type="molecule type" value="Genomic_DNA"/>
</dbReference>
<organism evidence="3 4">
    <name type="scientific">Trypanosoma conorhini</name>
    <dbReference type="NCBI Taxonomy" id="83891"/>
    <lineage>
        <taxon>Eukaryota</taxon>
        <taxon>Discoba</taxon>
        <taxon>Euglenozoa</taxon>
        <taxon>Kinetoplastea</taxon>
        <taxon>Metakinetoplastina</taxon>
        <taxon>Trypanosomatida</taxon>
        <taxon>Trypanosomatidae</taxon>
        <taxon>Trypanosoma</taxon>
    </lineage>
</organism>
<protein>
    <submittedName>
        <fullName evidence="3">Uncharacterized protein</fullName>
    </submittedName>
</protein>
<dbReference type="RefSeq" id="XP_029224060.1">
    <property type="nucleotide sequence ID" value="XM_029375818.1"/>
</dbReference>
<evidence type="ECO:0000256" key="2">
    <source>
        <dbReference type="SAM" id="MobiDB-lite"/>
    </source>
</evidence>
<dbReference type="AlphaFoldDB" id="A0A3R7K008"/>
<comment type="caution">
    <text evidence="3">The sequence shown here is derived from an EMBL/GenBank/DDBJ whole genome shotgun (WGS) entry which is preliminary data.</text>
</comment>
<dbReference type="OrthoDB" id="241459at2759"/>
<dbReference type="GeneID" id="40322598"/>
<dbReference type="Proteomes" id="UP000284403">
    <property type="component" value="Unassembled WGS sequence"/>
</dbReference>
<proteinExistence type="predicted"/>
<feature type="compositionally biased region" description="Basic and acidic residues" evidence="2">
    <location>
        <begin position="172"/>
        <end position="182"/>
    </location>
</feature>
<feature type="compositionally biased region" description="Low complexity" evidence="2">
    <location>
        <begin position="77"/>
        <end position="89"/>
    </location>
</feature>
<feature type="region of interest" description="Disordered" evidence="2">
    <location>
        <begin position="165"/>
        <end position="198"/>
    </location>
</feature>
<keyword evidence="1" id="KW-0175">Coiled coil</keyword>